<protein>
    <submittedName>
        <fullName evidence="1">Uncharacterized protein</fullName>
    </submittedName>
</protein>
<dbReference type="EMBL" id="CP036278">
    <property type="protein sequence ID" value="QDU58578.1"/>
    <property type="molecule type" value="Genomic_DNA"/>
</dbReference>
<dbReference type="RefSeq" id="WP_231943680.1">
    <property type="nucleotide sequence ID" value="NZ_CP036278.1"/>
</dbReference>
<reference evidence="1 2" key="1">
    <citation type="submission" date="2019-02" db="EMBL/GenBank/DDBJ databases">
        <title>Deep-cultivation of Planctomycetes and their phenomic and genomic characterization uncovers novel biology.</title>
        <authorList>
            <person name="Wiegand S."/>
            <person name="Jogler M."/>
            <person name="Boedeker C."/>
            <person name="Pinto D."/>
            <person name="Vollmers J."/>
            <person name="Rivas-Marin E."/>
            <person name="Kohn T."/>
            <person name="Peeters S.H."/>
            <person name="Heuer A."/>
            <person name="Rast P."/>
            <person name="Oberbeckmann S."/>
            <person name="Bunk B."/>
            <person name="Jeske O."/>
            <person name="Meyerdierks A."/>
            <person name="Storesund J.E."/>
            <person name="Kallscheuer N."/>
            <person name="Luecker S."/>
            <person name="Lage O.M."/>
            <person name="Pohl T."/>
            <person name="Merkel B.J."/>
            <person name="Hornburger P."/>
            <person name="Mueller R.-W."/>
            <person name="Bruemmer F."/>
            <person name="Labrenz M."/>
            <person name="Spormann A.M."/>
            <person name="Op den Camp H."/>
            <person name="Overmann J."/>
            <person name="Amann R."/>
            <person name="Jetten M.S.M."/>
            <person name="Mascher T."/>
            <person name="Medema M.H."/>
            <person name="Devos D.P."/>
            <person name="Kaster A.-K."/>
            <person name="Ovreas L."/>
            <person name="Rohde M."/>
            <person name="Galperin M.Y."/>
            <person name="Jogler C."/>
        </authorList>
    </citation>
    <scope>NUCLEOTIDE SEQUENCE [LARGE SCALE GENOMIC DNA]</scope>
    <source>
        <strain evidence="1 2">Pan181</strain>
    </source>
</reference>
<name>A0A518AV36_9BACT</name>
<sequence length="191" mass="20823">MSQTPPKSSEPVCGFLTVLEDPAAGMVGGLLVLDHRGRPLEFHCTTPIVPSRAEEILYGPTLRPHFYSERLGVALLAKASVKPALVVVNQMDCWQLADETNVPVVLVDPRPKSTQGSPSIDDSAPASEACLDRLSPDARPVVEEMLATLERYIDLAEPFERIEEAIRETGLLSTEEEVPAAEFEEPYDLAA</sequence>
<accession>A0A518AV36</accession>
<evidence type="ECO:0000313" key="1">
    <source>
        <dbReference type="EMBL" id="QDU58578.1"/>
    </source>
</evidence>
<dbReference type="Proteomes" id="UP000315750">
    <property type="component" value="Chromosome"/>
</dbReference>
<evidence type="ECO:0000313" key="2">
    <source>
        <dbReference type="Proteomes" id="UP000315750"/>
    </source>
</evidence>
<dbReference type="AlphaFoldDB" id="A0A518AV36"/>
<proteinExistence type="predicted"/>
<gene>
    <name evidence="1" type="ORF">Pan181_48170</name>
</gene>
<keyword evidence="2" id="KW-1185">Reference proteome</keyword>
<dbReference type="KEGG" id="amuc:Pan181_48170"/>
<organism evidence="1 2">
    <name type="scientific">Aeoliella mucimassa</name>
    <dbReference type="NCBI Taxonomy" id="2527972"/>
    <lineage>
        <taxon>Bacteria</taxon>
        <taxon>Pseudomonadati</taxon>
        <taxon>Planctomycetota</taxon>
        <taxon>Planctomycetia</taxon>
        <taxon>Pirellulales</taxon>
        <taxon>Lacipirellulaceae</taxon>
        <taxon>Aeoliella</taxon>
    </lineage>
</organism>